<comment type="caution">
    <text evidence="4">The sequence shown here is derived from an EMBL/GenBank/DDBJ whole genome shotgun (WGS) entry which is preliminary data.</text>
</comment>
<organism evidence="4 5">
    <name type="scientific">Buchananella hordeovulneris</name>
    <dbReference type="NCBI Taxonomy" id="52770"/>
    <lineage>
        <taxon>Bacteria</taxon>
        <taxon>Bacillati</taxon>
        <taxon>Actinomycetota</taxon>
        <taxon>Actinomycetes</taxon>
        <taxon>Actinomycetales</taxon>
        <taxon>Actinomycetaceae</taxon>
        <taxon>Buchananella</taxon>
    </lineage>
</organism>
<name>A0A1Q5PZJ5_9ACTO</name>
<dbReference type="CDD" id="cd02440">
    <property type="entry name" value="AdoMet_MTases"/>
    <property type="match status" value="1"/>
</dbReference>
<dbReference type="SUPFAM" id="SSF53335">
    <property type="entry name" value="S-adenosyl-L-methionine-dependent methyltransferases"/>
    <property type="match status" value="1"/>
</dbReference>
<dbReference type="EMBL" id="MQVS01000001">
    <property type="protein sequence ID" value="OKL52849.1"/>
    <property type="molecule type" value="Genomic_DNA"/>
</dbReference>
<dbReference type="Pfam" id="PF01596">
    <property type="entry name" value="Methyltransf_3"/>
    <property type="match status" value="1"/>
</dbReference>
<dbReference type="GO" id="GO:0032259">
    <property type="term" value="P:methylation"/>
    <property type="evidence" value="ECO:0007669"/>
    <property type="project" value="UniProtKB-KW"/>
</dbReference>
<reference evidence="5" key="1">
    <citation type="submission" date="2016-12" db="EMBL/GenBank/DDBJ databases">
        <authorList>
            <person name="Meng X."/>
        </authorList>
    </citation>
    <scope>NUCLEOTIDE SEQUENCE [LARGE SCALE GENOMIC DNA]</scope>
    <source>
        <strain evidence="5">DSM 20732</strain>
    </source>
</reference>
<keyword evidence="5" id="KW-1185">Reference proteome</keyword>
<dbReference type="InterPro" id="IPR029063">
    <property type="entry name" value="SAM-dependent_MTases_sf"/>
</dbReference>
<evidence type="ECO:0000256" key="2">
    <source>
        <dbReference type="ARBA" id="ARBA00022679"/>
    </source>
</evidence>
<dbReference type="GO" id="GO:0008757">
    <property type="term" value="F:S-adenosylmethionine-dependent methyltransferase activity"/>
    <property type="evidence" value="ECO:0007669"/>
    <property type="project" value="TreeGrafter"/>
</dbReference>
<dbReference type="RefSeq" id="WP_073822673.1">
    <property type="nucleotide sequence ID" value="NZ_JAUNKL010000020.1"/>
</dbReference>
<evidence type="ECO:0000256" key="1">
    <source>
        <dbReference type="ARBA" id="ARBA00022603"/>
    </source>
</evidence>
<dbReference type="Proteomes" id="UP000185612">
    <property type="component" value="Unassembled WGS sequence"/>
</dbReference>
<dbReference type="GO" id="GO:0008171">
    <property type="term" value="F:O-methyltransferase activity"/>
    <property type="evidence" value="ECO:0007669"/>
    <property type="project" value="InterPro"/>
</dbReference>
<keyword evidence="2 4" id="KW-0808">Transferase</keyword>
<sequence length="209" mass="22063">MTDKSQSWTYTEEFVAEDDALLAARAYAHELGCPTISAGTGAALRMLAASSGARAVLEVGTGTGVGALWLLAGMAADGVLTSMDTEAEFLKSARRVLSAAGVSPARTRLICGQSLDVLPRMASRAYDMVVIDADALDHGDHLEHARRLLRPGGLAVFTHALAGDQVADPARRDPQTVAARELGRHLRDDDDFVTCLLPVGDGVLVAVRR</sequence>
<gene>
    <name evidence="4" type="ORF">BSZ40_01795</name>
</gene>
<keyword evidence="1 4" id="KW-0489">Methyltransferase</keyword>
<dbReference type="FunCoup" id="A0A1Q5PZJ5">
    <property type="interactions" value="21"/>
</dbReference>
<keyword evidence="3" id="KW-0949">S-adenosyl-L-methionine</keyword>
<dbReference type="PROSITE" id="PS51682">
    <property type="entry name" value="SAM_OMT_I"/>
    <property type="match status" value="1"/>
</dbReference>
<dbReference type="PANTHER" id="PTHR10509">
    <property type="entry name" value="O-METHYLTRANSFERASE-RELATED"/>
    <property type="match status" value="1"/>
</dbReference>
<protein>
    <submittedName>
        <fullName evidence="4">Methyltransferase</fullName>
    </submittedName>
</protein>
<proteinExistence type="predicted"/>
<dbReference type="STRING" id="52770.BSZ40_01795"/>
<evidence type="ECO:0000313" key="4">
    <source>
        <dbReference type="EMBL" id="OKL52849.1"/>
    </source>
</evidence>
<dbReference type="PANTHER" id="PTHR10509:SF85">
    <property type="entry name" value="O-METHYLTRANSFERASE RV1220C-RELATED"/>
    <property type="match status" value="1"/>
</dbReference>
<dbReference type="OrthoDB" id="4774874at2"/>
<evidence type="ECO:0000256" key="3">
    <source>
        <dbReference type="ARBA" id="ARBA00022691"/>
    </source>
</evidence>
<dbReference type="InterPro" id="IPR050362">
    <property type="entry name" value="Cation-dep_OMT"/>
</dbReference>
<dbReference type="InterPro" id="IPR002935">
    <property type="entry name" value="SAM_O-MeTrfase"/>
</dbReference>
<dbReference type="AlphaFoldDB" id="A0A1Q5PZJ5"/>
<evidence type="ECO:0000313" key="5">
    <source>
        <dbReference type="Proteomes" id="UP000185612"/>
    </source>
</evidence>
<accession>A0A1Q5PZJ5</accession>
<dbReference type="Gene3D" id="3.40.50.150">
    <property type="entry name" value="Vaccinia Virus protein VP39"/>
    <property type="match status" value="1"/>
</dbReference>